<reference evidence="2 3" key="1">
    <citation type="submission" date="2017-07" db="EMBL/GenBank/DDBJ databases">
        <title>Flavobacterium cyanobacteriorum sp. nov., isolated from cyanobacterial aggregates in a eutrophic lake.</title>
        <authorList>
            <person name="Cai H."/>
        </authorList>
    </citation>
    <scope>NUCLEOTIDE SEQUENCE [LARGE SCALE GENOMIC DNA]</scope>
    <source>
        <strain evidence="2 3">TH021</strain>
    </source>
</reference>
<evidence type="ECO:0000313" key="2">
    <source>
        <dbReference type="EMBL" id="OYQ46938.1"/>
    </source>
</evidence>
<dbReference type="Proteomes" id="UP000216605">
    <property type="component" value="Unassembled WGS sequence"/>
</dbReference>
<dbReference type="AlphaFoldDB" id="A0A255ZZM0"/>
<protein>
    <submittedName>
        <fullName evidence="2">Uncharacterized protein</fullName>
    </submittedName>
</protein>
<sequence length="61" mass="7043">MNKPKFIMVISGIVILTISTLIFIRLNNDHKECSTETIFSKNNNGDVIKVKKHICKEKYSF</sequence>
<dbReference type="RefSeq" id="WP_094411779.1">
    <property type="nucleotide sequence ID" value="NZ_NOXV01000104.1"/>
</dbReference>
<proteinExistence type="predicted"/>
<evidence type="ECO:0000256" key="1">
    <source>
        <dbReference type="SAM" id="Phobius"/>
    </source>
</evidence>
<keyword evidence="1" id="KW-0812">Transmembrane</keyword>
<organism evidence="2 3">
    <name type="scientific">Flavobacterium cyanobacteriorum</name>
    <dbReference type="NCBI Taxonomy" id="2022802"/>
    <lineage>
        <taxon>Bacteria</taxon>
        <taxon>Pseudomonadati</taxon>
        <taxon>Bacteroidota</taxon>
        <taxon>Flavobacteriia</taxon>
        <taxon>Flavobacteriales</taxon>
        <taxon>Flavobacteriaceae</taxon>
        <taxon>Flavobacterium</taxon>
    </lineage>
</organism>
<evidence type="ECO:0000313" key="3">
    <source>
        <dbReference type="Proteomes" id="UP000216605"/>
    </source>
</evidence>
<accession>A0A255ZZM0</accession>
<keyword evidence="3" id="KW-1185">Reference proteome</keyword>
<feature type="transmembrane region" description="Helical" evidence="1">
    <location>
        <begin position="6"/>
        <end position="24"/>
    </location>
</feature>
<comment type="caution">
    <text evidence="2">The sequence shown here is derived from an EMBL/GenBank/DDBJ whole genome shotgun (WGS) entry which is preliminary data.</text>
</comment>
<keyword evidence="1" id="KW-1133">Transmembrane helix</keyword>
<dbReference type="EMBL" id="NOXV01000104">
    <property type="protein sequence ID" value="OYQ46938.1"/>
    <property type="molecule type" value="Genomic_DNA"/>
</dbReference>
<dbReference type="OrthoDB" id="1373894at2"/>
<name>A0A255ZZM0_9FLAO</name>
<gene>
    <name evidence="2" type="ORF">CHU92_01195</name>
</gene>
<keyword evidence="1" id="KW-0472">Membrane</keyword>